<accession>A0A0F9RCW1</accession>
<comment type="caution">
    <text evidence="1">The sequence shown here is derived from an EMBL/GenBank/DDBJ whole genome shotgun (WGS) entry which is preliminary data.</text>
</comment>
<sequence length="108" mass="12979">MKRKNTESPFLCYHTLIRKTRAALLVFSLEKNELDKESFNYISEWSKRVLENCEKISTLEQVHLNKYRIENISNLAQLIVLDLKSNLISKQIRFKYKSIFLFDLFLIY</sequence>
<evidence type="ECO:0000313" key="1">
    <source>
        <dbReference type="EMBL" id="KKN15118.1"/>
    </source>
</evidence>
<gene>
    <name evidence="1" type="ORF">LCGC14_0989260</name>
</gene>
<dbReference type="EMBL" id="LAZR01003744">
    <property type="protein sequence ID" value="KKN15118.1"/>
    <property type="molecule type" value="Genomic_DNA"/>
</dbReference>
<proteinExistence type="predicted"/>
<reference evidence="1" key="1">
    <citation type="journal article" date="2015" name="Nature">
        <title>Complex archaea that bridge the gap between prokaryotes and eukaryotes.</title>
        <authorList>
            <person name="Spang A."/>
            <person name="Saw J.H."/>
            <person name="Jorgensen S.L."/>
            <person name="Zaremba-Niedzwiedzka K."/>
            <person name="Martijn J."/>
            <person name="Lind A.E."/>
            <person name="van Eijk R."/>
            <person name="Schleper C."/>
            <person name="Guy L."/>
            <person name="Ettema T.J."/>
        </authorList>
    </citation>
    <scope>NUCLEOTIDE SEQUENCE</scope>
</reference>
<protein>
    <submittedName>
        <fullName evidence="1">Uncharacterized protein</fullName>
    </submittedName>
</protein>
<name>A0A0F9RCW1_9ZZZZ</name>
<dbReference type="AlphaFoldDB" id="A0A0F9RCW1"/>
<organism evidence="1">
    <name type="scientific">marine sediment metagenome</name>
    <dbReference type="NCBI Taxonomy" id="412755"/>
    <lineage>
        <taxon>unclassified sequences</taxon>
        <taxon>metagenomes</taxon>
        <taxon>ecological metagenomes</taxon>
    </lineage>
</organism>